<keyword evidence="5" id="KW-0998">Cell outer membrane</keyword>
<proteinExistence type="predicted"/>
<dbReference type="PANTHER" id="PTHR30026">
    <property type="entry name" value="OUTER MEMBRANE PROTEIN TOLC"/>
    <property type="match status" value="1"/>
</dbReference>
<dbReference type="InterPro" id="IPR051906">
    <property type="entry name" value="TolC-like"/>
</dbReference>
<evidence type="ECO:0000256" key="2">
    <source>
        <dbReference type="ARBA" id="ARBA00022452"/>
    </source>
</evidence>
<dbReference type="GO" id="GO:0015288">
    <property type="term" value="F:porin activity"/>
    <property type="evidence" value="ECO:0007669"/>
    <property type="project" value="TreeGrafter"/>
</dbReference>
<gene>
    <name evidence="7" type="ORF">SDC9_112044</name>
</gene>
<dbReference type="EMBL" id="VSSQ01020361">
    <property type="protein sequence ID" value="MPM65152.1"/>
    <property type="molecule type" value="Genomic_DNA"/>
</dbReference>
<dbReference type="PANTHER" id="PTHR30026:SF20">
    <property type="entry name" value="OUTER MEMBRANE PROTEIN TOLC"/>
    <property type="match status" value="1"/>
</dbReference>
<dbReference type="Gene3D" id="1.20.1600.10">
    <property type="entry name" value="Outer membrane efflux proteins (OEP)"/>
    <property type="match status" value="1"/>
</dbReference>
<evidence type="ECO:0000256" key="3">
    <source>
        <dbReference type="ARBA" id="ARBA00022692"/>
    </source>
</evidence>
<dbReference type="GO" id="GO:0015562">
    <property type="term" value="F:efflux transmembrane transporter activity"/>
    <property type="evidence" value="ECO:0007669"/>
    <property type="project" value="InterPro"/>
</dbReference>
<comment type="caution">
    <text evidence="7">The sequence shown here is derived from an EMBL/GenBank/DDBJ whole genome shotgun (WGS) entry which is preliminary data.</text>
</comment>
<organism evidence="7">
    <name type="scientific">bioreactor metagenome</name>
    <dbReference type="NCBI Taxonomy" id="1076179"/>
    <lineage>
        <taxon>unclassified sequences</taxon>
        <taxon>metagenomes</taxon>
        <taxon>ecological metagenomes</taxon>
    </lineage>
</organism>
<protein>
    <recommendedName>
        <fullName evidence="8">Outer membrane protein TolC</fullName>
    </recommendedName>
</protein>
<dbReference type="SUPFAM" id="SSF56954">
    <property type="entry name" value="Outer membrane efflux proteins (OEP)"/>
    <property type="match status" value="1"/>
</dbReference>
<evidence type="ECO:0000256" key="5">
    <source>
        <dbReference type="ARBA" id="ARBA00023237"/>
    </source>
</evidence>
<accession>A0A645BIP9</accession>
<comment type="subcellular location">
    <subcellularLocation>
        <location evidence="1">Cell outer membrane</location>
    </subcellularLocation>
</comment>
<evidence type="ECO:0008006" key="8">
    <source>
        <dbReference type="Google" id="ProtNLM"/>
    </source>
</evidence>
<name>A0A645BIP9_9ZZZZ</name>
<feature type="coiled-coil region" evidence="6">
    <location>
        <begin position="335"/>
        <end position="369"/>
    </location>
</feature>
<dbReference type="GO" id="GO:0009279">
    <property type="term" value="C:cell outer membrane"/>
    <property type="evidence" value="ECO:0007669"/>
    <property type="project" value="UniProtKB-SubCell"/>
</dbReference>
<keyword evidence="2" id="KW-1134">Transmembrane beta strand</keyword>
<keyword evidence="3" id="KW-0812">Transmembrane</keyword>
<dbReference type="AlphaFoldDB" id="A0A645BIP9"/>
<evidence type="ECO:0000256" key="4">
    <source>
        <dbReference type="ARBA" id="ARBA00023136"/>
    </source>
</evidence>
<keyword evidence="6" id="KW-0175">Coiled coil</keyword>
<sequence>MLVNTHKLKIAFLLLLIGVMNLPLQAEECTLEQCIDTAQVKNKMLLMSKTTVAIGEQRHKEAVAGLIPKLTVNGDYKYYIDLPYQLMPLSTFNPTAPAGQFKEAQFGVPHNLNLNVQFAMPLFNAQILGGMKTTKIGAEMSELQQKRTEEQVFFDISNLYYNAQILQKQKAFIDSNLLNTNKLLQNMQLLHTQDMLKESDVTKVELQKAQLQTQLQLVDSKLVQVLNALKFSMGIPITQEIAINQAIEFKNNADFVSQKSVDIQLVEKHNLFLKSELSTLKNSRLPSLSLYGTYGQTGFGYDEKPNDFLKFFPVSFVGVQLSYPLFTGTVTQRKINQKKLEISNSKLQVDQATEQNNMLTDNAKRTKLTAQQTVENTLAQIKLSETVYNQVVLQQKQGTASLTDILLADNSLRESQQNYLSAVVEFLKAELELKKLTGNLSVN</sequence>
<reference evidence="7" key="1">
    <citation type="submission" date="2019-08" db="EMBL/GenBank/DDBJ databases">
        <authorList>
            <person name="Kucharzyk K."/>
            <person name="Murdoch R.W."/>
            <person name="Higgins S."/>
            <person name="Loffler F."/>
        </authorList>
    </citation>
    <scope>NUCLEOTIDE SEQUENCE</scope>
</reference>
<dbReference type="GO" id="GO:1990281">
    <property type="term" value="C:efflux pump complex"/>
    <property type="evidence" value="ECO:0007669"/>
    <property type="project" value="TreeGrafter"/>
</dbReference>
<evidence type="ECO:0000313" key="7">
    <source>
        <dbReference type="EMBL" id="MPM65152.1"/>
    </source>
</evidence>
<evidence type="ECO:0000256" key="1">
    <source>
        <dbReference type="ARBA" id="ARBA00004442"/>
    </source>
</evidence>
<evidence type="ECO:0000256" key="6">
    <source>
        <dbReference type="SAM" id="Coils"/>
    </source>
</evidence>
<keyword evidence="4" id="KW-0472">Membrane</keyword>